<dbReference type="SUPFAM" id="SSF55961">
    <property type="entry name" value="Bet v1-like"/>
    <property type="match status" value="1"/>
</dbReference>
<feature type="region of interest" description="Disordered" evidence="1">
    <location>
        <begin position="23"/>
        <end position="42"/>
    </location>
</feature>
<dbReference type="InterPro" id="IPR023393">
    <property type="entry name" value="START-like_dom_sf"/>
</dbReference>
<accession>A0ABU0KTR8</accession>
<dbReference type="Gene3D" id="3.30.530.20">
    <property type="match status" value="1"/>
</dbReference>
<dbReference type="EMBL" id="JAUSWA010000004">
    <property type="protein sequence ID" value="MDQ0492831.1"/>
    <property type="molecule type" value="Genomic_DNA"/>
</dbReference>
<feature type="compositionally biased region" description="Basic and acidic residues" evidence="1">
    <location>
        <begin position="31"/>
        <end position="42"/>
    </location>
</feature>
<comment type="caution">
    <text evidence="2">The sequence shown here is derived from an EMBL/GenBank/DDBJ whole genome shotgun (WGS) entry which is preliminary data.</text>
</comment>
<evidence type="ECO:0000313" key="3">
    <source>
        <dbReference type="Proteomes" id="UP001242811"/>
    </source>
</evidence>
<evidence type="ECO:0000256" key="1">
    <source>
        <dbReference type="SAM" id="MobiDB-lite"/>
    </source>
</evidence>
<proteinExistence type="predicted"/>
<organism evidence="2 3">
    <name type="scientific">Paenibacillus brasilensis</name>
    <dbReference type="NCBI Taxonomy" id="128574"/>
    <lineage>
        <taxon>Bacteria</taxon>
        <taxon>Bacillati</taxon>
        <taxon>Bacillota</taxon>
        <taxon>Bacilli</taxon>
        <taxon>Bacillales</taxon>
        <taxon>Paenibacillaceae</taxon>
        <taxon>Paenibacillus</taxon>
    </lineage>
</organism>
<evidence type="ECO:0000313" key="2">
    <source>
        <dbReference type="EMBL" id="MDQ0492831.1"/>
    </source>
</evidence>
<reference evidence="2 3" key="1">
    <citation type="submission" date="2023-07" db="EMBL/GenBank/DDBJ databases">
        <title>Genomic Encyclopedia of Type Strains, Phase IV (KMG-IV): sequencing the most valuable type-strain genomes for metagenomic binning, comparative biology and taxonomic classification.</title>
        <authorList>
            <person name="Goeker M."/>
        </authorList>
    </citation>
    <scope>NUCLEOTIDE SEQUENCE [LARGE SCALE GENOMIC DNA]</scope>
    <source>
        <strain evidence="2 3">DSM 14914</strain>
    </source>
</reference>
<dbReference type="Proteomes" id="UP001242811">
    <property type="component" value="Unassembled WGS sequence"/>
</dbReference>
<gene>
    <name evidence="2" type="ORF">QOZ95_000981</name>
</gene>
<name>A0ABU0KTR8_9BACL</name>
<keyword evidence="3" id="KW-1185">Reference proteome</keyword>
<sequence>MKGHKTVLTVELKLSGNGTQLRLTHAGFPDENWRDQHEQSGR</sequence>
<protein>
    <submittedName>
        <fullName evidence="2">Uncharacterized protein</fullName>
    </submittedName>
</protein>